<gene>
    <name evidence="12 15" type="primary">priA</name>
    <name evidence="15" type="ORF">AAG747_25745</name>
</gene>
<dbReference type="InterPro" id="IPR041222">
    <property type="entry name" value="PriA_3primeBD"/>
</dbReference>
<evidence type="ECO:0000259" key="13">
    <source>
        <dbReference type="PROSITE" id="PS51192"/>
    </source>
</evidence>
<dbReference type="InterPro" id="IPR005259">
    <property type="entry name" value="PriA"/>
</dbReference>
<comment type="caution">
    <text evidence="15">The sequence shown here is derived from an EMBL/GenBank/DDBJ whole genome shotgun (WGS) entry which is preliminary data.</text>
</comment>
<feature type="domain" description="Helicase ATP-binding" evidence="13">
    <location>
        <begin position="316"/>
        <end position="483"/>
    </location>
</feature>
<dbReference type="GO" id="GO:0006302">
    <property type="term" value="P:double-strand break repair"/>
    <property type="evidence" value="ECO:0007669"/>
    <property type="project" value="InterPro"/>
</dbReference>
<evidence type="ECO:0000313" key="15">
    <source>
        <dbReference type="EMBL" id="MEN7551347.1"/>
    </source>
</evidence>
<accession>A0AAW9SD69</accession>
<dbReference type="InterPro" id="IPR041236">
    <property type="entry name" value="PriA_C"/>
</dbReference>
<feature type="binding site" evidence="12">
    <location>
        <position position="549"/>
    </location>
    <ligand>
        <name>Zn(2+)</name>
        <dbReference type="ChEBI" id="CHEBI:29105"/>
        <label>1</label>
    </ligand>
</feature>
<evidence type="ECO:0000256" key="11">
    <source>
        <dbReference type="ARBA" id="ARBA00048988"/>
    </source>
</evidence>
<dbReference type="AlphaFoldDB" id="A0AAW9SD69"/>
<name>A0AAW9SD69_9BACT</name>
<dbReference type="GO" id="GO:0006310">
    <property type="term" value="P:DNA recombination"/>
    <property type="evidence" value="ECO:0007669"/>
    <property type="project" value="InterPro"/>
</dbReference>
<keyword evidence="3 12" id="KW-0479">Metal-binding</keyword>
<feature type="binding site" evidence="12">
    <location>
        <position position="586"/>
    </location>
    <ligand>
        <name>Zn(2+)</name>
        <dbReference type="ChEBI" id="CHEBI:29105"/>
        <label>1</label>
    </ligand>
</feature>
<dbReference type="PANTHER" id="PTHR30580:SF0">
    <property type="entry name" value="PRIMOSOMAL PROTEIN N"/>
    <property type="match status" value="1"/>
</dbReference>
<feature type="binding site" evidence="12">
    <location>
        <position position="558"/>
    </location>
    <ligand>
        <name>Zn(2+)</name>
        <dbReference type="ChEBI" id="CHEBI:29105"/>
        <label>2</label>
    </ligand>
</feature>
<dbReference type="InterPro" id="IPR001650">
    <property type="entry name" value="Helicase_C-like"/>
</dbReference>
<keyword evidence="5 12" id="KW-0378">Hydrolase</keyword>
<feature type="binding site" evidence="12">
    <location>
        <position position="555"/>
    </location>
    <ligand>
        <name>Zn(2+)</name>
        <dbReference type="ChEBI" id="CHEBI:29105"/>
        <label>2</label>
    </ligand>
</feature>
<evidence type="ECO:0000256" key="2">
    <source>
        <dbReference type="ARBA" id="ARBA00022705"/>
    </source>
</evidence>
<dbReference type="Pfam" id="PF18319">
    <property type="entry name" value="Zn_ribbon_PriA"/>
    <property type="match status" value="1"/>
</dbReference>
<evidence type="ECO:0000256" key="1">
    <source>
        <dbReference type="ARBA" id="ARBA00022515"/>
    </source>
</evidence>
<evidence type="ECO:0000256" key="10">
    <source>
        <dbReference type="ARBA" id="ARBA00023235"/>
    </source>
</evidence>
<dbReference type="PROSITE" id="PS51192">
    <property type="entry name" value="HELICASE_ATP_BIND_1"/>
    <property type="match status" value="1"/>
</dbReference>
<evidence type="ECO:0000313" key="16">
    <source>
        <dbReference type="Proteomes" id="UP001403385"/>
    </source>
</evidence>
<dbReference type="RefSeq" id="WP_346824125.1">
    <property type="nucleotide sequence ID" value="NZ_JBDKWZ010000021.1"/>
</dbReference>
<dbReference type="SMART" id="SM00487">
    <property type="entry name" value="DEXDc"/>
    <property type="match status" value="1"/>
</dbReference>
<feature type="binding site" evidence="12">
    <location>
        <position position="546"/>
    </location>
    <ligand>
        <name>Zn(2+)</name>
        <dbReference type="ChEBI" id="CHEBI:29105"/>
        <label>1</label>
    </ligand>
</feature>
<dbReference type="GO" id="GO:0043138">
    <property type="term" value="F:3'-5' DNA helicase activity"/>
    <property type="evidence" value="ECO:0007669"/>
    <property type="project" value="UniProtKB-EC"/>
</dbReference>
<evidence type="ECO:0000256" key="8">
    <source>
        <dbReference type="ARBA" id="ARBA00022840"/>
    </source>
</evidence>
<dbReference type="HAMAP" id="MF_00983">
    <property type="entry name" value="PriA"/>
    <property type="match status" value="1"/>
</dbReference>
<comment type="function">
    <text evidence="12">Initiates the restart of stalled replication forks, which reloads the replicative helicase on sites other than the origin of replication. Recognizes and binds to abandoned replication forks and remodels them to uncover a helicase loading site. Promotes assembly of the primosome at these replication forks.</text>
</comment>
<keyword evidence="10 12" id="KW-0413">Isomerase</keyword>
<feature type="binding site" evidence="12">
    <location>
        <position position="589"/>
    </location>
    <ligand>
        <name>Zn(2+)</name>
        <dbReference type="ChEBI" id="CHEBI:29105"/>
        <label>1</label>
    </ligand>
</feature>
<dbReference type="InterPro" id="IPR027417">
    <property type="entry name" value="P-loop_NTPase"/>
</dbReference>
<evidence type="ECO:0000259" key="14">
    <source>
        <dbReference type="PROSITE" id="PS51194"/>
    </source>
</evidence>
<dbReference type="CDD" id="cd18804">
    <property type="entry name" value="SF2_C_priA"/>
    <property type="match status" value="1"/>
</dbReference>
<sequence>MLLKDPNQVPESRTIKYVDVIIPVPIPKRYRYAIPKELEPYVHIGFRVVVQFGERRLLTAIVAEVLENPPEHYQAKYILDVLDFEPTVNATQLQLWKWIADYYMCTVGEVMNIAIPSGLKLTSTSKVQLNPEFNYFEHEMELNPHEDKLLNHLRGVNAVPYDQVSEILGIKSVYQVIKSLIKRRAIILFEEVKEKYKPKKIKKIRLRDAYLESEQAMEELFASLSKKTKQEEILLKYLSELPVLSRPELNREGLEKTEITHGGFSTSSLNTLLKNQIFEEFEVVQSRLDEMEESVTVEAYDFTLNDIQAGALDDILEIFKERDVCLLHGITGSGKTEVYIELVKKVLANGSQVLLMVPEIVLTAQMVVRLRKVFGESVGIYHSKFSDNERVEVWKGVAEGKFPFVVGVRSSLFLPFDNLGLVIVDEEHESSYKQYDPAPRYHARDMAVVLAKLHHAKVLLGSATPSVESYYLAKTQKYGLVELKQRYGNAQLPAIHFADIRKERKRKTMKSEFSSLLLDGIKESLNLNEQVILFQNRRGYAPFLTCEECAWTPKCNQCSVSLTYHMYRNELRCHYCGYREPAPKHCIACGSSKVKTVGVGTEKIEEELKVLLPETRIQRMDLDTTKRKYSYQKIISDFENQQIDILIGTQMVSKGLDFDHVSLVGVFDVDRMIHFPDFRSHERTFQLITQVSGRAGRREKLGKVIIQTANPNQLILQHVFNHDYWSFFKREVWERKQYLYPPFTRIVKLSVKSESRELTDHAAEQLAVYLRGRIGQKRVLGPEFPVIDKIRNQYLKDLIVKLERGKVDLVKAKTLIAEQIERLRQQKGFRKVYIVVDVDPA</sequence>
<evidence type="ECO:0000256" key="4">
    <source>
        <dbReference type="ARBA" id="ARBA00022741"/>
    </source>
</evidence>
<dbReference type="GO" id="GO:0016787">
    <property type="term" value="F:hydrolase activity"/>
    <property type="evidence" value="ECO:0007669"/>
    <property type="project" value="UniProtKB-KW"/>
</dbReference>
<feature type="binding site" evidence="12">
    <location>
        <position position="573"/>
    </location>
    <ligand>
        <name>Zn(2+)</name>
        <dbReference type="ChEBI" id="CHEBI:29105"/>
        <label>2</label>
    </ligand>
</feature>
<dbReference type="Pfam" id="PF00270">
    <property type="entry name" value="DEAD"/>
    <property type="match status" value="1"/>
</dbReference>
<dbReference type="InterPro" id="IPR011545">
    <property type="entry name" value="DEAD/DEAH_box_helicase_dom"/>
</dbReference>
<dbReference type="PANTHER" id="PTHR30580">
    <property type="entry name" value="PRIMOSOMAL PROTEIN N"/>
    <property type="match status" value="1"/>
</dbReference>
<dbReference type="Gene3D" id="3.40.1440.60">
    <property type="entry name" value="PriA, 3(prime) DNA-binding domain"/>
    <property type="match status" value="1"/>
</dbReference>
<dbReference type="GO" id="GO:0005524">
    <property type="term" value="F:ATP binding"/>
    <property type="evidence" value="ECO:0007669"/>
    <property type="project" value="UniProtKB-UniRule"/>
</dbReference>
<keyword evidence="2 12" id="KW-0235">DNA replication</keyword>
<evidence type="ECO:0000256" key="3">
    <source>
        <dbReference type="ARBA" id="ARBA00022723"/>
    </source>
</evidence>
<dbReference type="Gene3D" id="3.40.50.300">
    <property type="entry name" value="P-loop containing nucleotide triphosphate hydrolases"/>
    <property type="match status" value="2"/>
</dbReference>
<dbReference type="InterPro" id="IPR042115">
    <property type="entry name" value="PriA_3primeBD_sf"/>
</dbReference>
<evidence type="ECO:0000256" key="9">
    <source>
        <dbReference type="ARBA" id="ARBA00023125"/>
    </source>
</evidence>
<dbReference type="GO" id="GO:0003677">
    <property type="term" value="F:DNA binding"/>
    <property type="evidence" value="ECO:0007669"/>
    <property type="project" value="UniProtKB-UniRule"/>
</dbReference>
<keyword evidence="7 12" id="KW-0862">Zinc</keyword>
<comment type="cofactor">
    <cofactor evidence="12">
        <name>Zn(2+)</name>
        <dbReference type="ChEBI" id="CHEBI:29105"/>
    </cofactor>
    <text evidence="12">Binds 2 zinc ions per subunit.</text>
</comment>
<keyword evidence="1 12" id="KW-0639">Primosome</keyword>
<keyword evidence="6 12" id="KW-0347">Helicase</keyword>
<organism evidence="15 16">
    <name type="scientific">Rapidithrix thailandica</name>
    <dbReference type="NCBI Taxonomy" id="413964"/>
    <lineage>
        <taxon>Bacteria</taxon>
        <taxon>Pseudomonadati</taxon>
        <taxon>Bacteroidota</taxon>
        <taxon>Cytophagia</taxon>
        <taxon>Cytophagales</taxon>
        <taxon>Flammeovirgaceae</taxon>
        <taxon>Rapidithrix</taxon>
    </lineage>
</organism>
<dbReference type="Pfam" id="PF00271">
    <property type="entry name" value="Helicase_C"/>
    <property type="match status" value="1"/>
</dbReference>
<dbReference type="GO" id="GO:0008270">
    <property type="term" value="F:zinc ion binding"/>
    <property type="evidence" value="ECO:0007669"/>
    <property type="project" value="UniProtKB-UniRule"/>
</dbReference>
<dbReference type="SMART" id="SM00490">
    <property type="entry name" value="HELICc"/>
    <property type="match status" value="1"/>
</dbReference>
<protein>
    <recommendedName>
        <fullName evidence="12">Replication restart protein PriA</fullName>
    </recommendedName>
    <alternativeName>
        <fullName evidence="12">ATP-dependent DNA helicase PriA</fullName>
        <ecNumber evidence="12">5.6.2.4</ecNumber>
    </alternativeName>
    <alternativeName>
        <fullName evidence="12">DNA 3'-5' helicase PriA</fullName>
    </alternativeName>
</protein>
<reference evidence="15 16" key="1">
    <citation type="submission" date="2024-04" db="EMBL/GenBank/DDBJ databases">
        <title>Novel genus in family Flammeovirgaceae.</title>
        <authorList>
            <person name="Nguyen T.H."/>
            <person name="Vuong T.Q."/>
            <person name="Le H."/>
            <person name="Kim S.-G."/>
        </authorList>
    </citation>
    <scope>NUCLEOTIDE SEQUENCE [LARGE SCALE GENOMIC DNA]</scope>
    <source>
        <strain evidence="15 16">JCM 23209</strain>
    </source>
</reference>
<dbReference type="EC" id="5.6.2.4" evidence="12"/>
<dbReference type="Pfam" id="PF18074">
    <property type="entry name" value="PriA_C"/>
    <property type="match status" value="1"/>
</dbReference>
<comment type="similarity">
    <text evidence="12">Belongs to the helicase family. PriA subfamily.</text>
</comment>
<comment type="catalytic activity">
    <reaction evidence="12">
        <text>Couples ATP hydrolysis with the unwinding of duplex DNA by translocating in the 3'-5' direction.</text>
        <dbReference type="EC" id="5.6.2.4"/>
    </reaction>
</comment>
<dbReference type="InterPro" id="IPR014001">
    <property type="entry name" value="Helicase_ATP-bd"/>
</dbReference>
<dbReference type="EMBL" id="JBDKWZ010000021">
    <property type="protein sequence ID" value="MEN7551347.1"/>
    <property type="molecule type" value="Genomic_DNA"/>
</dbReference>
<keyword evidence="9 12" id="KW-0238">DNA-binding</keyword>
<proteinExistence type="inferred from homology"/>
<dbReference type="GO" id="GO:0006270">
    <property type="term" value="P:DNA replication initiation"/>
    <property type="evidence" value="ECO:0007669"/>
    <property type="project" value="TreeGrafter"/>
</dbReference>
<feature type="binding site" evidence="12">
    <location>
        <position position="576"/>
    </location>
    <ligand>
        <name>Zn(2+)</name>
        <dbReference type="ChEBI" id="CHEBI:29105"/>
        <label>2</label>
    </ligand>
</feature>
<evidence type="ECO:0000256" key="6">
    <source>
        <dbReference type="ARBA" id="ARBA00022806"/>
    </source>
</evidence>
<dbReference type="PROSITE" id="PS51194">
    <property type="entry name" value="HELICASE_CTER"/>
    <property type="match status" value="1"/>
</dbReference>
<dbReference type="NCBIfam" id="TIGR00595">
    <property type="entry name" value="priA"/>
    <property type="match status" value="1"/>
</dbReference>
<dbReference type="InterPro" id="IPR040498">
    <property type="entry name" value="PriA_CRR"/>
</dbReference>
<feature type="domain" description="Helicase C-terminal" evidence="14">
    <location>
        <begin position="581"/>
        <end position="738"/>
    </location>
</feature>
<dbReference type="Proteomes" id="UP001403385">
    <property type="component" value="Unassembled WGS sequence"/>
</dbReference>
<comment type="subunit">
    <text evidence="12">Component of the replication restart primosome.</text>
</comment>
<evidence type="ECO:0000256" key="7">
    <source>
        <dbReference type="ARBA" id="ARBA00022833"/>
    </source>
</evidence>
<dbReference type="CDD" id="cd17929">
    <property type="entry name" value="DEXHc_priA"/>
    <property type="match status" value="1"/>
</dbReference>
<evidence type="ECO:0000256" key="12">
    <source>
        <dbReference type="HAMAP-Rule" id="MF_00983"/>
    </source>
</evidence>
<dbReference type="SUPFAM" id="SSF52540">
    <property type="entry name" value="P-loop containing nucleoside triphosphate hydrolases"/>
    <property type="match status" value="2"/>
</dbReference>
<evidence type="ECO:0000256" key="5">
    <source>
        <dbReference type="ARBA" id="ARBA00022801"/>
    </source>
</evidence>
<keyword evidence="8 12" id="KW-0067">ATP-binding</keyword>
<dbReference type="Pfam" id="PF17764">
    <property type="entry name" value="PriA_3primeBD"/>
    <property type="match status" value="1"/>
</dbReference>
<keyword evidence="16" id="KW-1185">Reference proteome</keyword>
<dbReference type="FunFam" id="3.40.1440.60:FF:000001">
    <property type="entry name" value="Primosomal protein N"/>
    <property type="match status" value="1"/>
</dbReference>
<dbReference type="GO" id="GO:1990077">
    <property type="term" value="C:primosome complex"/>
    <property type="evidence" value="ECO:0007669"/>
    <property type="project" value="UniProtKB-UniRule"/>
</dbReference>
<comment type="catalytic activity">
    <reaction evidence="11 12">
        <text>ATP + H2O = ADP + phosphate + H(+)</text>
        <dbReference type="Rhea" id="RHEA:13065"/>
        <dbReference type="ChEBI" id="CHEBI:15377"/>
        <dbReference type="ChEBI" id="CHEBI:15378"/>
        <dbReference type="ChEBI" id="CHEBI:30616"/>
        <dbReference type="ChEBI" id="CHEBI:43474"/>
        <dbReference type="ChEBI" id="CHEBI:456216"/>
        <dbReference type="EC" id="5.6.2.4"/>
    </reaction>
</comment>
<dbReference type="GO" id="GO:0006269">
    <property type="term" value="P:DNA replication, synthesis of primer"/>
    <property type="evidence" value="ECO:0007669"/>
    <property type="project" value="UniProtKB-KW"/>
</dbReference>
<keyword evidence="4 12" id="KW-0547">Nucleotide-binding</keyword>
<dbReference type="FunFam" id="3.40.50.300:FF:000489">
    <property type="entry name" value="Primosome assembly protein PriA"/>
    <property type="match status" value="1"/>
</dbReference>